<dbReference type="RefSeq" id="XP_042927661.1">
    <property type="nucleotide sequence ID" value="XM_043060027.1"/>
</dbReference>
<keyword evidence="2" id="KW-0732">Signal</keyword>
<evidence type="ECO:0008006" key="5">
    <source>
        <dbReference type="Google" id="ProtNLM"/>
    </source>
</evidence>
<dbReference type="InParanoid" id="A0A2K3E3J5"/>
<dbReference type="EMBL" id="CM008963">
    <property type="protein sequence ID" value="PNW87352.1"/>
    <property type="molecule type" value="Genomic_DNA"/>
</dbReference>
<dbReference type="GeneID" id="66052511"/>
<dbReference type="KEGG" id="cre:CHLRE_02g119300v5"/>
<evidence type="ECO:0000313" key="4">
    <source>
        <dbReference type="Proteomes" id="UP000006906"/>
    </source>
</evidence>
<accession>A0A2K3E3J5</accession>
<proteinExistence type="predicted"/>
<keyword evidence="4" id="KW-1185">Reference proteome</keyword>
<dbReference type="OrthoDB" id="539576at2759"/>
<feature type="region of interest" description="Disordered" evidence="1">
    <location>
        <begin position="45"/>
        <end position="66"/>
    </location>
</feature>
<reference evidence="3 4" key="1">
    <citation type="journal article" date="2007" name="Science">
        <title>The Chlamydomonas genome reveals the evolution of key animal and plant functions.</title>
        <authorList>
            <person name="Merchant S.S."/>
            <person name="Prochnik S.E."/>
            <person name="Vallon O."/>
            <person name="Harris E.H."/>
            <person name="Karpowicz S.J."/>
            <person name="Witman G.B."/>
            <person name="Terry A."/>
            <person name="Salamov A."/>
            <person name="Fritz-Laylin L.K."/>
            <person name="Marechal-Drouard L."/>
            <person name="Marshall W.F."/>
            <person name="Qu L.H."/>
            <person name="Nelson D.R."/>
            <person name="Sanderfoot A.A."/>
            <person name="Spalding M.H."/>
            <person name="Kapitonov V.V."/>
            <person name="Ren Q."/>
            <person name="Ferris P."/>
            <person name="Lindquist E."/>
            <person name="Shapiro H."/>
            <person name="Lucas S.M."/>
            <person name="Grimwood J."/>
            <person name="Schmutz J."/>
            <person name="Cardol P."/>
            <person name="Cerutti H."/>
            <person name="Chanfreau G."/>
            <person name="Chen C.L."/>
            <person name="Cognat V."/>
            <person name="Croft M.T."/>
            <person name="Dent R."/>
            <person name="Dutcher S."/>
            <person name="Fernandez E."/>
            <person name="Fukuzawa H."/>
            <person name="Gonzalez-Ballester D."/>
            <person name="Gonzalez-Halphen D."/>
            <person name="Hallmann A."/>
            <person name="Hanikenne M."/>
            <person name="Hippler M."/>
            <person name="Inwood W."/>
            <person name="Jabbari K."/>
            <person name="Kalanon M."/>
            <person name="Kuras R."/>
            <person name="Lefebvre P.A."/>
            <person name="Lemaire S.D."/>
            <person name="Lobanov A.V."/>
            <person name="Lohr M."/>
            <person name="Manuell A."/>
            <person name="Meier I."/>
            <person name="Mets L."/>
            <person name="Mittag M."/>
            <person name="Mittelmeier T."/>
            <person name="Moroney J.V."/>
            <person name="Moseley J."/>
            <person name="Napoli C."/>
            <person name="Nedelcu A.M."/>
            <person name="Niyogi K."/>
            <person name="Novoselov S.V."/>
            <person name="Paulsen I.T."/>
            <person name="Pazour G."/>
            <person name="Purton S."/>
            <person name="Ral J.P."/>
            <person name="Riano-Pachon D.M."/>
            <person name="Riekhof W."/>
            <person name="Rymarquis L."/>
            <person name="Schroda M."/>
            <person name="Stern D."/>
            <person name="Umen J."/>
            <person name="Willows R."/>
            <person name="Wilson N."/>
            <person name="Zimmer S.L."/>
            <person name="Allmer J."/>
            <person name="Balk J."/>
            <person name="Bisova K."/>
            <person name="Chen C.J."/>
            <person name="Elias M."/>
            <person name="Gendler K."/>
            <person name="Hauser C."/>
            <person name="Lamb M.R."/>
            <person name="Ledford H."/>
            <person name="Long J.C."/>
            <person name="Minagawa J."/>
            <person name="Page M.D."/>
            <person name="Pan J."/>
            <person name="Pootakham W."/>
            <person name="Roje S."/>
            <person name="Rose A."/>
            <person name="Stahlberg E."/>
            <person name="Terauchi A.M."/>
            <person name="Yang P."/>
            <person name="Ball S."/>
            <person name="Bowler C."/>
            <person name="Dieckmann C.L."/>
            <person name="Gladyshev V.N."/>
            <person name="Green P."/>
            <person name="Jorgensen R."/>
            <person name="Mayfield S."/>
            <person name="Mueller-Roeber B."/>
            <person name="Rajamani S."/>
            <person name="Sayre R.T."/>
            <person name="Brokstein P."/>
            <person name="Dubchak I."/>
            <person name="Goodstein D."/>
            <person name="Hornick L."/>
            <person name="Huang Y.W."/>
            <person name="Jhaveri J."/>
            <person name="Luo Y."/>
            <person name="Martinez D."/>
            <person name="Ngau W.C."/>
            <person name="Otillar B."/>
            <person name="Poliakov A."/>
            <person name="Porter A."/>
            <person name="Szajkowski L."/>
            <person name="Werner G."/>
            <person name="Zhou K."/>
            <person name="Grigoriev I.V."/>
            <person name="Rokhsar D.S."/>
            <person name="Grossman A.R."/>
        </authorList>
    </citation>
    <scope>NUCLEOTIDE SEQUENCE [LARGE SCALE GENOMIC DNA]</scope>
    <source>
        <strain evidence="4">CC-503</strain>
    </source>
</reference>
<feature type="chain" id="PRO_5014343023" description="Bifunctional inhibitor/plant lipid transfer protein/seed storage helical domain-containing protein" evidence="2">
    <location>
        <begin position="32"/>
        <end position="212"/>
    </location>
</feature>
<dbReference type="Gramene" id="PNW87352">
    <property type="protein sequence ID" value="PNW87352"/>
    <property type="gene ID" value="CHLRE_02g119300v5"/>
</dbReference>
<gene>
    <name evidence="3" type="ORF">CHLRE_02g119300v5</name>
</gene>
<dbReference type="AlphaFoldDB" id="A0A2K3E3J5"/>
<evidence type="ECO:0000256" key="1">
    <source>
        <dbReference type="SAM" id="MobiDB-lite"/>
    </source>
</evidence>
<evidence type="ECO:0000256" key="2">
    <source>
        <dbReference type="SAM" id="SignalP"/>
    </source>
</evidence>
<feature type="compositionally biased region" description="Low complexity" evidence="1">
    <location>
        <begin position="51"/>
        <end position="66"/>
    </location>
</feature>
<sequence>MAPPPRLLTPLSLSLVLLAPLLLVPPPAANAALLPAAALGTVPSSGQATVQQQPLPQPHQHQQGSQGSFWFRTLRSAGGLRRLLMPPVPPQCAYTGFNMQMQCNGDLMNFTSELVGKPTNDLASLAPTLPLERLADYLDKRTTPPSAQCCEAAGAFINLYCLCAPAMRDEFEEFVQWDQLRTVASYLSKNCGQVNRPIPVVYMDDNCPEHPI</sequence>
<protein>
    <recommendedName>
        <fullName evidence="5">Bifunctional inhibitor/plant lipid transfer protein/seed storage helical domain-containing protein</fullName>
    </recommendedName>
</protein>
<dbReference type="Proteomes" id="UP000006906">
    <property type="component" value="Chromosome 2"/>
</dbReference>
<evidence type="ECO:0000313" key="3">
    <source>
        <dbReference type="EMBL" id="PNW87352.1"/>
    </source>
</evidence>
<organism evidence="3 4">
    <name type="scientific">Chlamydomonas reinhardtii</name>
    <name type="common">Chlamydomonas smithii</name>
    <dbReference type="NCBI Taxonomy" id="3055"/>
    <lineage>
        <taxon>Eukaryota</taxon>
        <taxon>Viridiplantae</taxon>
        <taxon>Chlorophyta</taxon>
        <taxon>core chlorophytes</taxon>
        <taxon>Chlorophyceae</taxon>
        <taxon>CS clade</taxon>
        <taxon>Chlamydomonadales</taxon>
        <taxon>Chlamydomonadaceae</taxon>
        <taxon>Chlamydomonas</taxon>
    </lineage>
</organism>
<feature type="signal peptide" evidence="2">
    <location>
        <begin position="1"/>
        <end position="31"/>
    </location>
</feature>
<name>A0A2K3E3J5_CHLRE</name>